<dbReference type="RefSeq" id="XP_066701729.1">
    <property type="nucleotide sequence ID" value="XM_066841867.1"/>
</dbReference>
<feature type="compositionally biased region" description="Acidic residues" evidence="1">
    <location>
        <begin position="437"/>
        <end position="446"/>
    </location>
</feature>
<gene>
    <name evidence="2" type="ORF">PG986_005645</name>
</gene>
<sequence>MAAMDAWLPMPPSRPFGSMQSSGTHSHAWGSATQKPQISPMSSPSIEPVVITRVSVVLTSISLSLVSRMINMEKNQQIIQSTVILLLGTLKQWEDQSDMESPQSATPLMLSFECNGVNELGQAGQLLELSHNGQALQPPKLQRVRQFFDSSHGGFGLLSPMVLHPTTVREIAGLFSQLQTLEIRGIEAKMLLGEDRIKYRLDLACGLDSLCGTLPLLRKFTMETYFDDAWHDPGISCQDFTVAQGFDPLCEAIRRLTQPTVESLEIGRIAISADLFTNRRQNAAGDENSWKRLRKLVIWTILSDSTGRWYFTNGGSRGRGLGSFLEDYTDTIFNNMPRMCYSQLEIGTKVTRGLEVAYYSFGNHSSKPDKREVRLTWWGKTKQSLPDRVRANWDEWLEGGDIHETEQGYIEESDDSDDTLWDDDEETSSVDEAGLLDAEEDASGED</sequence>
<evidence type="ECO:0000256" key="1">
    <source>
        <dbReference type="SAM" id="MobiDB-lite"/>
    </source>
</evidence>
<comment type="caution">
    <text evidence="2">The sequence shown here is derived from an EMBL/GenBank/DDBJ whole genome shotgun (WGS) entry which is preliminary data.</text>
</comment>
<accession>A0ABR1QI64</accession>
<proteinExistence type="predicted"/>
<feature type="region of interest" description="Disordered" evidence="1">
    <location>
        <begin position="402"/>
        <end position="446"/>
    </location>
</feature>
<evidence type="ECO:0000313" key="2">
    <source>
        <dbReference type="EMBL" id="KAK7956423.1"/>
    </source>
</evidence>
<reference evidence="2 3" key="1">
    <citation type="submission" date="2023-01" db="EMBL/GenBank/DDBJ databases">
        <title>Analysis of 21 Apiospora genomes using comparative genomics revels a genus with tremendous synthesis potential of carbohydrate active enzymes and secondary metabolites.</title>
        <authorList>
            <person name="Sorensen T."/>
        </authorList>
    </citation>
    <scope>NUCLEOTIDE SEQUENCE [LARGE SCALE GENOMIC DNA]</scope>
    <source>
        <strain evidence="2 3">CBS 24483</strain>
    </source>
</reference>
<evidence type="ECO:0000313" key="3">
    <source>
        <dbReference type="Proteomes" id="UP001391051"/>
    </source>
</evidence>
<organism evidence="2 3">
    <name type="scientific">Apiospora aurea</name>
    <dbReference type="NCBI Taxonomy" id="335848"/>
    <lineage>
        <taxon>Eukaryota</taxon>
        <taxon>Fungi</taxon>
        <taxon>Dikarya</taxon>
        <taxon>Ascomycota</taxon>
        <taxon>Pezizomycotina</taxon>
        <taxon>Sordariomycetes</taxon>
        <taxon>Xylariomycetidae</taxon>
        <taxon>Amphisphaeriales</taxon>
        <taxon>Apiosporaceae</taxon>
        <taxon>Apiospora</taxon>
    </lineage>
</organism>
<protein>
    <submittedName>
        <fullName evidence="2">Uncharacterized protein</fullName>
    </submittedName>
</protein>
<keyword evidence="3" id="KW-1185">Reference proteome</keyword>
<dbReference type="Proteomes" id="UP001391051">
    <property type="component" value="Unassembled WGS sequence"/>
</dbReference>
<dbReference type="GeneID" id="92074929"/>
<feature type="region of interest" description="Disordered" evidence="1">
    <location>
        <begin position="12"/>
        <end position="43"/>
    </location>
</feature>
<dbReference type="EMBL" id="JAQQWE010000004">
    <property type="protein sequence ID" value="KAK7956423.1"/>
    <property type="molecule type" value="Genomic_DNA"/>
</dbReference>
<feature type="compositionally biased region" description="Acidic residues" evidence="1">
    <location>
        <begin position="409"/>
        <end position="429"/>
    </location>
</feature>
<feature type="compositionally biased region" description="Polar residues" evidence="1">
    <location>
        <begin position="18"/>
        <end position="43"/>
    </location>
</feature>
<name>A0ABR1QI64_9PEZI</name>